<feature type="transmembrane region" description="Helical" evidence="6">
    <location>
        <begin position="136"/>
        <end position="162"/>
    </location>
</feature>
<proteinExistence type="inferred from homology"/>
<dbReference type="PANTHER" id="PTHR11654">
    <property type="entry name" value="OLIGOPEPTIDE TRANSPORTER-RELATED"/>
    <property type="match status" value="1"/>
</dbReference>
<reference evidence="8 9" key="1">
    <citation type="submission" date="2019-09" db="EMBL/GenBank/DDBJ databases">
        <title>Draft genome information of white flower Hibiscus syriacus.</title>
        <authorList>
            <person name="Kim Y.-M."/>
        </authorList>
    </citation>
    <scope>NUCLEOTIDE SEQUENCE [LARGE SCALE GENOMIC DNA]</scope>
    <source>
        <strain evidence="9">cv. Baekdansim</strain>
        <strain evidence="8">YM2019G1</strain>
        <tissue evidence="8">Leaf</tissue>
    </source>
</reference>
<feature type="transmembrane region" description="Helical" evidence="6">
    <location>
        <begin position="344"/>
        <end position="362"/>
    </location>
</feature>
<dbReference type="Gene3D" id="1.20.1250.20">
    <property type="entry name" value="MFS general substrate transporter like domains"/>
    <property type="match status" value="1"/>
</dbReference>
<feature type="transmembrane region" description="Helical" evidence="6">
    <location>
        <begin position="299"/>
        <end position="323"/>
    </location>
</feature>
<dbReference type="EMBL" id="VEPZ02001261">
    <property type="protein sequence ID" value="KAE8683650.1"/>
    <property type="molecule type" value="Genomic_DNA"/>
</dbReference>
<sequence>MTTKKNKYSSRDFRRHSIILDDRRSSHRNRPPLSLSNNYGRHSMFGLYKVGKTTDGRVRLCWSLVVLVYGPTAPALSESSFAGRLHQASTGRKEQWSLSSLWPRAYALFICGGSYYKRKAPTGRRAVSRLKEAMGLIKLIPLWLLFIPYCLVEAAGNTLFILQSIGLDTGINPKITLHSFNQIPITSLYVFGSFRSFLVSLSSKYLIGKLWSNEEPKQHRARSDGIVVGMLFASGSSLSAWLVEVRILKLIKELPDHEQGIPMKILWLAPQFALKGIANGLVLRGLDDFFLDFVPESKLYFAVPFSLRVMGIGSFSSAVATFLARDWIGDTIDESRFDKYLQMLAISNISVVPVNIFFSFMFDWNIPEKIEIEDDDDDRDVEIEEVDGRDVEIF</sequence>
<organism evidence="8 9">
    <name type="scientific">Hibiscus syriacus</name>
    <name type="common">Rose of Sharon</name>
    <dbReference type="NCBI Taxonomy" id="106335"/>
    <lineage>
        <taxon>Eukaryota</taxon>
        <taxon>Viridiplantae</taxon>
        <taxon>Streptophyta</taxon>
        <taxon>Embryophyta</taxon>
        <taxon>Tracheophyta</taxon>
        <taxon>Spermatophyta</taxon>
        <taxon>Magnoliopsida</taxon>
        <taxon>eudicotyledons</taxon>
        <taxon>Gunneridae</taxon>
        <taxon>Pentapetalae</taxon>
        <taxon>rosids</taxon>
        <taxon>malvids</taxon>
        <taxon>Malvales</taxon>
        <taxon>Malvaceae</taxon>
        <taxon>Malvoideae</taxon>
        <taxon>Hibiscus</taxon>
    </lineage>
</organism>
<protein>
    <submittedName>
        <fullName evidence="8">Uncharacterized protein</fullName>
    </submittedName>
</protein>
<dbReference type="InterPro" id="IPR000109">
    <property type="entry name" value="POT_fam"/>
</dbReference>
<keyword evidence="9" id="KW-1185">Reference proteome</keyword>
<evidence type="ECO:0000256" key="5">
    <source>
        <dbReference type="ARBA" id="ARBA00023136"/>
    </source>
</evidence>
<dbReference type="Proteomes" id="UP000436088">
    <property type="component" value="Unassembled WGS sequence"/>
</dbReference>
<evidence type="ECO:0000256" key="3">
    <source>
        <dbReference type="ARBA" id="ARBA00022692"/>
    </source>
</evidence>
<keyword evidence="3 6" id="KW-0812">Transmembrane</keyword>
<dbReference type="EMBL" id="VEPZ02001260">
    <property type="protein sequence ID" value="KAE8683704.1"/>
    <property type="molecule type" value="Genomic_DNA"/>
</dbReference>
<name>A0A6A2YW32_HIBSY</name>
<accession>A0A6A2YW32</accession>
<dbReference type="GO" id="GO:0016020">
    <property type="term" value="C:membrane"/>
    <property type="evidence" value="ECO:0007669"/>
    <property type="project" value="UniProtKB-SubCell"/>
</dbReference>
<evidence type="ECO:0000313" key="7">
    <source>
        <dbReference type="EMBL" id="KAE8683650.1"/>
    </source>
</evidence>
<dbReference type="AlphaFoldDB" id="A0A6A2YW32"/>
<dbReference type="Pfam" id="PF00854">
    <property type="entry name" value="PTR2"/>
    <property type="match status" value="1"/>
</dbReference>
<feature type="transmembrane region" description="Helical" evidence="6">
    <location>
        <begin position="223"/>
        <end position="243"/>
    </location>
</feature>
<comment type="subcellular location">
    <subcellularLocation>
        <location evidence="1">Membrane</location>
        <topology evidence="1">Multi-pass membrane protein</topology>
    </subcellularLocation>
</comment>
<evidence type="ECO:0000313" key="8">
    <source>
        <dbReference type="EMBL" id="KAE8683704.1"/>
    </source>
</evidence>
<evidence type="ECO:0000256" key="4">
    <source>
        <dbReference type="ARBA" id="ARBA00022989"/>
    </source>
</evidence>
<comment type="caution">
    <text evidence="8">The sequence shown here is derived from an EMBL/GenBank/DDBJ whole genome shotgun (WGS) entry which is preliminary data.</text>
</comment>
<comment type="similarity">
    <text evidence="2">Belongs to the major facilitator superfamily. Proton-dependent oligopeptide transporter (POT/PTR) (TC 2.A.17) family.</text>
</comment>
<evidence type="ECO:0000256" key="1">
    <source>
        <dbReference type="ARBA" id="ARBA00004141"/>
    </source>
</evidence>
<keyword evidence="4 6" id="KW-1133">Transmembrane helix</keyword>
<gene>
    <name evidence="8" type="ORF">F3Y22_tig00111192pilonHSYRG00039</name>
    <name evidence="7" type="ORF">F3Y22_tig00111193pilonHSYRG00003</name>
</gene>
<evidence type="ECO:0000313" key="9">
    <source>
        <dbReference type="Proteomes" id="UP000436088"/>
    </source>
</evidence>
<dbReference type="GO" id="GO:0022857">
    <property type="term" value="F:transmembrane transporter activity"/>
    <property type="evidence" value="ECO:0007669"/>
    <property type="project" value="InterPro"/>
</dbReference>
<evidence type="ECO:0000256" key="6">
    <source>
        <dbReference type="SAM" id="Phobius"/>
    </source>
</evidence>
<evidence type="ECO:0000256" key="2">
    <source>
        <dbReference type="ARBA" id="ARBA00005982"/>
    </source>
</evidence>
<dbReference type="InterPro" id="IPR036259">
    <property type="entry name" value="MFS_trans_sf"/>
</dbReference>
<keyword evidence="5 6" id="KW-0472">Membrane</keyword>